<comment type="caution">
    <text evidence="1">The sequence shown here is derived from an EMBL/GenBank/DDBJ whole genome shotgun (WGS) entry which is preliminary data.</text>
</comment>
<gene>
    <name evidence="1" type="ORF">BV22DRAFT_130872</name>
</gene>
<name>A0ACB8BWU2_9AGAM</name>
<evidence type="ECO:0000313" key="2">
    <source>
        <dbReference type="Proteomes" id="UP000790709"/>
    </source>
</evidence>
<keyword evidence="2" id="KW-1185">Reference proteome</keyword>
<accession>A0ACB8BWU2</accession>
<organism evidence="1 2">
    <name type="scientific">Leucogyrophana mollusca</name>
    <dbReference type="NCBI Taxonomy" id="85980"/>
    <lineage>
        <taxon>Eukaryota</taxon>
        <taxon>Fungi</taxon>
        <taxon>Dikarya</taxon>
        <taxon>Basidiomycota</taxon>
        <taxon>Agaricomycotina</taxon>
        <taxon>Agaricomycetes</taxon>
        <taxon>Agaricomycetidae</taxon>
        <taxon>Boletales</taxon>
        <taxon>Boletales incertae sedis</taxon>
        <taxon>Leucogyrophana</taxon>
    </lineage>
</organism>
<reference evidence="1" key="1">
    <citation type="journal article" date="2021" name="New Phytol.">
        <title>Evolutionary innovations through gain and loss of genes in the ectomycorrhizal Boletales.</title>
        <authorList>
            <person name="Wu G."/>
            <person name="Miyauchi S."/>
            <person name="Morin E."/>
            <person name="Kuo A."/>
            <person name="Drula E."/>
            <person name="Varga T."/>
            <person name="Kohler A."/>
            <person name="Feng B."/>
            <person name="Cao Y."/>
            <person name="Lipzen A."/>
            <person name="Daum C."/>
            <person name="Hundley H."/>
            <person name="Pangilinan J."/>
            <person name="Johnson J."/>
            <person name="Barry K."/>
            <person name="LaButti K."/>
            <person name="Ng V."/>
            <person name="Ahrendt S."/>
            <person name="Min B."/>
            <person name="Choi I.G."/>
            <person name="Park H."/>
            <person name="Plett J.M."/>
            <person name="Magnuson J."/>
            <person name="Spatafora J.W."/>
            <person name="Nagy L.G."/>
            <person name="Henrissat B."/>
            <person name="Grigoriev I.V."/>
            <person name="Yang Z.L."/>
            <person name="Xu J."/>
            <person name="Martin F.M."/>
        </authorList>
    </citation>
    <scope>NUCLEOTIDE SEQUENCE</scope>
    <source>
        <strain evidence="1">KUC20120723A-06</strain>
    </source>
</reference>
<protein>
    <submittedName>
        <fullName evidence="1">Uncharacterized protein</fullName>
    </submittedName>
</protein>
<proteinExistence type="predicted"/>
<dbReference type="Proteomes" id="UP000790709">
    <property type="component" value="Unassembled WGS sequence"/>
</dbReference>
<evidence type="ECO:0000313" key="1">
    <source>
        <dbReference type="EMBL" id="KAH7929323.1"/>
    </source>
</evidence>
<sequence length="192" mass="21753">MFWPLRNPPPPEPVEDTSLQMDPNAVEALKKINSKTFDVEKYIYQPHGKFAFAAQKELITDGLTFDTGLIGEGFSMCIKKGSIADHPVTVFHKLWNASKYWDQFFTELYLFSHPQLLRFLQGDCVPHIINVSHHREGNKAIAMELPHYGVWRTATPGMPVDLKRGVLDAYARIHAQGVLHGDISLHNIFLGT</sequence>
<dbReference type="EMBL" id="MU266342">
    <property type="protein sequence ID" value="KAH7929323.1"/>
    <property type="molecule type" value="Genomic_DNA"/>
</dbReference>